<dbReference type="GO" id="GO:0016787">
    <property type="term" value="F:hydrolase activity"/>
    <property type="evidence" value="ECO:0007669"/>
    <property type="project" value="UniProtKB-KW"/>
</dbReference>
<dbReference type="PRINTS" id="PR00412">
    <property type="entry name" value="EPOXHYDRLASE"/>
</dbReference>
<evidence type="ECO:0000259" key="1">
    <source>
        <dbReference type="Pfam" id="PF00561"/>
    </source>
</evidence>
<dbReference type="InterPro" id="IPR000639">
    <property type="entry name" value="Epox_hydrolase-like"/>
</dbReference>
<sequence length="287" mass="30356">MPTTAGASASIPPVFAAWSLPERIAVSGGSVAAGALGQGPPVVLVHGTPAWSYLWRGVAERLAEHRTVYLWDMLGYGDSHPAPGVAPTIARQAAVLAELVEHWGLEAPALVGHDIGGGVLARAHLVEGVAASALGLVDAAVLGPWNTPFTDHQQRYAEAYRTMPADVFADLAALRLRSATRTPLPDEVAAAYLAPWAGRRGQRRWVDQVAAVHHEDTREAVRRMDAVAAPTLVLWGEQDTWLPPETGERLAAAIPGARLRTVPDAGHFLPEDAPEDVAAALLEHVGS</sequence>
<dbReference type="InterPro" id="IPR050228">
    <property type="entry name" value="Carboxylesterase_BioH"/>
</dbReference>
<evidence type="ECO:0000313" key="2">
    <source>
        <dbReference type="EMBL" id="GAA4929601.1"/>
    </source>
</evidence>
<dbReference type="EMBL" id="BAABIK010000002">
    <property type="protein sequence ID" value="GAA4929601.1"/>
    <property type="molecule type" value="Genomic_DNA"/>
</dbReference>
<keyword evidence="2" id="KW-0378">Hydrolase</keyword>
<dbReference type="InterPro" id="IPR000073">
    <property type="entry name" value="AB_hydrolase_1"/>
</dbReference>
<gene>
    <name evidence="2" type="ORF">GCM10023224_06430</name>
</gene>
<dbReference type="Pfam" id="PF00561">
    <property type="entry name" value="Abhydrolase_1"/>
    <property type="match status" value="1"/>
</dbReference>
<evidence type="ECO:0000313" key="3">
    <source>
        <dbReference type="Proteomes" id="UP001499993"/>
    </source>
</evidence>
<accession>A0ABP9G966</accession>
<dbReference type="Gene3D" id="3.40.50.1820">
    <property type="entry name" value="alpha/beta hydrolase"/>
    <property type="match status" value="1"/>
</dbReference>
<dbReference type="PRINTS" id="PR00111">
    <property type="entry name" value="ABHYDROLASE"/>
</dbReference>
<dbReference type="PANTHER" id="PTHR43194">
    <property type="entry name" value="HYDROLASE ALPHA/BETA FOLD FAMILY"/>
    <property type="match status" value="1"/>
</dbReference>
<dbReference type="RefSeq" id="WP_345555390.1">
    <property type="nucleotide sequence ID" value="NZ_BAABIK010000002.1"/>
</dbReference>
<comment type="caution">
    <text evidence="2">The sequence shown here is derived from an EMBL/GenBank/DDBJ whole genome shotgun (WGS) entry which is preliminary data.</text>
</comment>
<proteinExistence type="predicted"/>
<dbReference type="PANTHER" id="PTHR43194:SF5">
    <property type="entry name" value="PIMELOYL-[ACYL-CARRIER PROTEIN] METHYL ESTER ESTERASE"/>
    <property type="match status" value="1"/>
</dbReference>
<protein>
    <submittedName>
        <fullName evidence="2">Alpha/beta hydrolase</fullName>
    </submittedName>
</protein>
<dbReference type="Proteomes" id="UP001499993">
    <property type="component" value="Unassembled WGS sequence"/>
</dbReference>
<organism evidence="2 3">
    <name type="scientific">Streptomonospora halophila</name>
    <dbReference type="NCBI Taxonomy" id="427369"/>
    <lineage>
        <taxon>Bacteria</taxon>
        <taxon>Bacillati</taxon>
        <taxon>Actinomycetota</taxon>
        <taxon>Actinomycetes</taxon>
        <taxon>Streptosporangiales</taxon>
        <taxon>Nocardiopsidaceae</taxon>
        <taxon>Streptomonospora</taxon>
    </lineage>
</organism>
<dbReference type="SUPFAM" id="SSF53474">
    <property type="entry name" value="alpha/beta-Hydrolases"/>
    <property type="match status" value="1"/>
</dbReference>
<name>A0ABP9G966_9ACTN</name>
<feature type="domain" description="AB hydrolase-1" evidence="1">
    <location>
        <begin position="40"/>
        <end position="274"/>
    </location>
</feature>
<reference evidence="3" key="1">
    <citation type="journal article" date="2019" name="Int. J. Syst. Evol. Microbiol.">
        <title>The Global Catalogue of Microorganisms (GCM) 10K type strain sequencing project: providing services to taxonomists for standard genome sequencing and annotation.</title>
        <authorList>
            <consortium name="The Broad Institute Genomics Platform"/>
            <consortium name="The Broad Institute Genome Sequencing Center for Infectious Disease"/>
            <person name="Wu L."/>
            <person name="Ma J."/>
        </authorList>
    </citation>
    <scope>NUCLEOTIDE SEQUENCE [LARGE SCALE GENOMIC DNA]</scope>
    <source>
        <strain evidence="3">JCM 18123</strain>
    </source>
</reference>
<dbReference type="InterPro" id="IPR029058">
    <property type="entry name" value="AB_hydrolase_fold"/>
</dbReference>
<keyword evidence="3" id="KW-1185">Reference proteome</keyword>